<name>A0A4Y7SEC7_COPMI</name>
<feature type="domain" description="DUF6593" evidence="1">
    <location>
        <begin position="9"/>
        <end position="177"/>
    </location>
</feature>
<dbReference type="InterPro" id="IPR046528">
    <property type="entry name" value="DUF6593"/>
</dbReference>
<accession>A0A4Y7SEC7</accession>
<sequence length="184" mass="20872">MQLVLSTGDPYNAVYTTTEGRVLYKVVSRSRKLPPRRWSTVDKAVPAKSSTGDKQDHFKRIGEVEFHTILSSVITFRGVTQDVDTYFRKGSSTLPLTLGSHRIFVGPDGKEYRWKLAHTKPVLYRHSDKARVAKFLPQDTTVASNSRRAMLEIYSAGEHMVDTIVVTLAYIEKLRQDRESVLSL</sequence>
<protein>
    <recommendedName>
        <fullName evidence="1">DUF6593 domain-containing protein</fullName>
    </recommendedName>
</protein>
<evidence type="ECO:0000259" key="1">
    <source>
        <dbReference type="Pfam" id="PF20236"/>
    </source>
</evidence>
<proteinExistence type="predicted"/>
<dbReference type="AlphaFoldDB" id="A0A4Y7SEC7"/>
<organism evidence="2 3">
    <name type="scientific">Coprinellus micaceus</name>
    <name type="common">Glistening ink-cap mushroom</name>
    <name type="synonym">Coprinus micaceus</name>
    <dbReference type="NCBI Taxonomy" id="71717"/>
    <lineage>
        <taxon>Eukaryota</taxon>
        <taxon>Fungi</taxon>
        <taxon>Dikarya</taxon>
        <taxon>Basidiomycota</taxon>
        <taxon>Agaricomycotina</taxon>
        <taxon>Agaricomycetes</taxon>
        <taxon>Agaricomycetidae</taxon>
        <taxon>Agaricales</taxon>
        <taxon>Agaricineae</taxon>
        <taxon>Psathyrellaceae</taxon>
        <taxon>Coprinellus</taxon>
    </lineage>
</organism>
<dbReference type="Proteomes" id="UP000298030">
    <property type="component" value="Unassembled WGS sequence"/>
</dbReference>
<keyword evidence="3" id="KW-1185">Reference proteome</keyword>
<gene>
    <name evidence="2" type="ORF">FA13DRAFT_1645685</name>
</gene>
<dbReference type="OrthoDB" id="3360976at2759"/>
<comment type="caution">
    <text evidence="2">The sequence shown here is derived from an EMBL/GenBank/DDBJ whole genome shotgun (WGS) entry which is preliminary data.</text>
</comment>
<evidence type="ECO:0000313" key="3">
    <source>
        <dbReference type="Proteomes" id="UP000298030"/>
    </source>
</evidence>
<dbReference type="EMBL" id="QPFP01000162">
    <property type="protein sequence ID" value="TEB19951.1"/>
    <property type="molecule type" value="Genomic_DNA"/>
</dbReference>
<reference evidence="2 3" key="1">
    <citation type="journal article" date="2019" name="Nat. Ecol. Evol.">
        <title>Megaphylogeny resolves global patterns of mushroom evolution.</title>
        <authorList>
            <person name="Varga T."/>
            <person name="Krizsan K."/>
            <person name="Foldi C."/>
            <person name="Dima B."/>
            <person name="Sanchez-Garcia M."/>
            <person name="Sanchez-Ramirez S."/>
            <person name="Szollosi G.J."/>
            <person name="Szarkandi J.G."/>
            <person name="Papp V."/>
            <person name="Albert L."/>
            <person name="Andreopoulos W."/>
            <person name="Angelini C."/>
            <person name="Antonin V."/>
            <person name="Barry K.W."/>
            <person name="Bougher N.L."/>
            <person name="Buchanan P."/>
            <person name="Buyck B."/>
            <person name="Bense V."/>
            <person name="Catcheside P."/>
            <person name="Chovatia M."/>
            <person name="Cooper J."/>
            <person name="Damon W."/>
            <person name="Desjardin D."/>
            <person name="Finy P."/>
            <person name="Geml J."/>
            <person name="Haridas S."/>
            <person name="Hughes K."/>
            <person name="Justo A."/>
            <person name="Karasinski D."/>
            <person name="Kautmanova I."/>
            <person name="Kiss B."/>
            <person name="Kocsube S."/>
            <person name="Kotiranta H."/>
            <person name="LaButti K.M."/>
            <person name="Lechner B.E."/>
            <person name="Liimatainen K."/>
            <person name="Lipzen A."/>
            <person name="Lukacs Z."/>
            <person name="Mihaltcheva S."/>
            <person name="Morgado L.N."/>
            <person name="Niskanen T."/>
            <person name="Noordeloos M.E."/>
            <person name="Ohm R.A."/>
            <person name="Ortiz-Santana B."/>
            <person name="Ovrebo C."/>
            <person name="Racz N."/>
            <person name="Riley R."/>
            <person name="Savchenko A."/>
            <person name="Shiryaev A."/>
            <person name="Soop K."/>
            <person name="Spirin V."/>
            <person name="Szebenyi C."/>
            <person name="Tomsovsky M."/>
            <person name="Tulloss R.E."/>
            <person name="Uehling J."/>
            <person name="Grigoriev I.V."/>
            <person name="Vagvolgyi C."/>
            <person name="Papp T."/>
            <person name="Martin F.M."/>
            <person name="Miettinen O."/>
            <person name="Hibbett D.S."/>
            <person name="Nagy L.G."/>
        </authorList>
    </citation>
    <scope>NUCLEOTIDE SEQUENCE [LARGE SCALE GENOMIC DNA]</scope>
    <source>
        <strain evidence="2 3">FP101781</strain>
    </source>
</reference>
<evidence type="ECO:0000313" key="2">
    <source>
        <dbReference type="EMBL" id="TEB19951.1"/>
    </source>
</evidence>
<dbReference type="Pfam" id="PF20236">
    <property type="entry name" value="DUF6593"/>
    <property type="match status" value="1"/>
</dbReference>